<reference evidence="2 4" key="1">
    <citation type="journal article" date="2012" name="Nature">
        <title>Algal genomes reveal evolutionary mosaicism and the fate of nucleomorphs.</title>
        <authorList>
            <consortium name="DOE Joint Genome Institute"/>
            <person name="Curtis B.A."/>
            <person name="Tanifuji G."/>
            <person name="Burki F."/>
            <person name="Gruber A."/>
            <person name="Irimia M."/>
            <person name="Maruyama S."/>
            <person name="Arias M.C."/>
            <person name="Ball S.G."/>
            <person name="Gile G.H."/>
            <person name="Hirakawa Y."/>
            <person name="Hopkins J.F."/>
            <person name="Kuo A."/>
            <person name="Rensing S.A."/>
            <person name="Schmutz J."/>
            <person name="Symeonidi A."/>
            <person name="Elias M."/>
            <person name="Eveleigh R.J."/>
            <person name="Herman E.K."/>
            <person name="Klute M.J."/>
            <person name="Nakayama T."/>
            <person name="Obornik M."/>
            <person name="Reyes-Prieto A."/>
            <person name="Armbrust E.V."/>
            <person name="Aves S.J."/>
            <person name="Beiko R.G."/>
            <person name="Coutinho P."/>
            <person name="Dacks J.B."/>
            <person name="Durnford D.G."/>
            <person name="Fast N.M."/>
            <person name="Green B.R."/>
            <person name="Grisdale C.J."/>
            <person name="Hempel F."/>
            <person name="Henrissat B."/>
            <person name="Hoppner M.P."/>
            <person name="Ishida K."/>
            <person name="Kim E."/>
            <person name="Koreny L."/>
            <person name="Kroth P.G."/>
            <person name="Liu Y."/>
            <person name="Malik S.B."/>
            <person name="Maier U.G."/>
            <person name="McRose D."/>
            <person name="Mock T."/>
            <person name="Neilson J.A."/>
            <person name="Onodera N.T."/>
            <person name="Poole A.M."/>
            <person name="Pritham E.J."/>
            <person name="Richards T.A."/>
            <person name="Rocap G."/>
            <person name="Roy S.W."/>
            <person name="Sarai C."/>
            <person name="Schaack S."/>
            <person name="Shirato S."/>
            <person name="Slamovits C.H."/>
            <person name="Spencer D.F."/>
            <person name="Suzuki S."/>
            <person name="Worden A.Z."/>
            <person name="Zauner S."/>
            <person name="Barry K."/>
            <person name="Bell C."/>
            <person name="Bharti A.K."/>
            <person name="Crow J.A."/>
            <person name="Grimwood J."/>
            <person name="Kramer R."/>
            <person name="Lindquist E."/>
            <person name="Lucas S."/>
            <person name="Salamov A."/>
            <person name="McFadden G.I."/>
            <person name="Lane C.E."/>
            <person name="Keeling P.J."/>
            <person name="Gray M.W."/>
            <person name="Grigoriev I.V."/>
            <person name="Archibald J.M."/>
        </authorList>
    </citation>
    <scope>NUCLEOTIDE SEQUENCE</scope>
    <source>
        <strain evidence="2 4">CCMP2712</strain>
    </source>
</reference>
<protein>
    <submittedName>
        <fullName evidence="2 3">Uncharacterized protein</fullName>
    </submittedName>
</protein>
<dbReference type="KEGG" id="gtt:GUITHDRAFT_156221"/>
<reference evidence="4" key="2">
    <citation type="submission" date="2012-11" db="EMBL/GenBank/DDBJ databases">
        <authorList>
            <person name="Kuo A."/>
            <person name="Curtis B.A."/>
            <person name="Tanifuji G."/>
            <person name="Burki F."/>
            <person name="Gruber A."/>
            <person name="Irimia M."/>
            <person name="Maruyama S."/>
            <person name="Arias M.C."/>
            <person name="Ball S.G."/>
            <person name="Gile G.H."/>
            <person name="Hirakawa Y."/>
            <person name="Hopkins J.F."/>
            <person name="Rensing S.A."/>
            <person name="Schmutz J."/>
            <person name="Symeonidi A."/>
            <person name="Elias M."/>
            <person name="Eveleigh R.J."/>
            <person name="Herman E.K."/>
            <person name="Klute M.J."/>
            <person name="Nakayama T."/>
            <person name="Obornik M."/>
            <person name="Reyes-Prieto A."/>
            <person name="Armbrust E.V."/>
            <person name="Aves S.J."/>
            <person name="Beiko R.G."/>
            <person name="Coutinho P."/>
            <person name="Dacks J.B."/>
            <person name="Durnford D.G."/>
            <person name="Fast N.M."/>
            <person name="Green B.R."/>
            <person name="Grisdale C."/>
            <person name="Hempe F."/>
            <person name="Henrissat B."/>
            <person name="Hoppner M.P."/>
            <person name="Ishida K.-I."/>
            <person name="Kim E."/>
            <person name="Koreny L."/>
            <person name="Kroth P.G."/>
            <person name="Liu Y."/>
            <person name="Malik S.-B."/>
            <person name="Maier U.G."/>
            <person name="McRose D."/>
            <person name="Mock T."/>
            <person name="Neilson J.A."/>
            <person name="Onodera N.T."/>
            <person name="Poole A.M."/>
            <person name="Pritham E.J."/>
            <person name="Richards T.A."/>
            <person name="Rocap G."/>
            <person name="Roy S.W."/>
            <person name="Sarai C."/>
            <person name="Schaack S."/>
            <person name="Shirato S."/>
            <person name="Slamovits C.H."/>
            <person name="Spencer D.F."/>
            <person name="Suzuki S."/>
            <person name="Worden A.Z."/>
            <person name="Zauner S."/>
            <person name="Barry K."/>
            <person name="Bell C."/>
            <person name="Bharti A.K."/>
            <person name="Crow J.A."/>
            <person name="Grimwood J."/>
            <person name="Kramer R."/>
            <person name="Lindquist E."/>
            <person name="Lucas S."/>
            <person name="Salamov A."/>
            <person name="McFadden G.I."/>
            <person name="Lane C.E."/>
            <person name="Keeling P.J."/>
            <person name="Gray M.W."/>
            <person name="Grigoriev I.V."/>
            <person name="Archibald J.M."/>
        </authorList>
    </citation>
    <scope>NUCLEOTIDE SEQUENCE</scope>
    <source>
        <strain evidence="4">CCMP2712</strain>
    </source>
</reference>
<feature type="compositionally biased region" description="Polar residues" evidence="1">
    <location>
        <begin position="84"/>
        <end position="102"/>
    </location>
</feature>
<keyword evidence="4" id="KW-1185">Reference proteome</keyword>
<proteinExistence type="predicted"/>
<dbReference type="RefSeq" id="XP_005819813.1">
    <property type="nucleotide sequence ID" value="XM_005819756.1"/>
</dbReference>
<organism evidence="2">
    <name type="scientific">Guillardia theta (strain CCMP2712)</name>
    <name type="common">Cryptophyte</name>
    <dbReference type="NCBI Taxonomy" id="905079"/>
    <lineage>
        <taxon>Eukaryota</taxon>
        <taxon>Cryptophyceae</taxon>
        <taxon>Pyrenomonadales</taxon>
        <taxon>Geminigeraceae</taxon>
        <taxon>Guillardia</taxon>
    </lineage>
</organism>
<name>L1I9E6_GUITC</name>
<reference evidence="3" key="3">
    <citation type="submission" date="2016-03" db="UniProtKB">
        <authorList>
            <consortium name="EnsemblProtists"/>
        </authorList>
    </citation>
    <scope>IDENTIFICATION</scope>
</reference>
<dbReference type="GeneID" id="17289553"/>
<evidence type="ECO:0000313" key="4">
    <source>
        <dbReference type="Proteomes" id="UP000011087"/>
    </source>
</evidence>
<feature type="region of interest" description="Disordered" evidence="1">
    <location>
        <begin position="61"/>
        <end position="102"/>
    </location>
</feature>
<dbReference type="HOGENOM" id="CLU_2282821_0_0_1"/>
<dbReference type="EMBL" id="JH993169">
    <property type="protein sequence ID" value="EKX32833.1"/>
    <property type="molecule type" value="Genomic_DNA"/>
</dbReference>
<evidence type="ECO:0000256" key="1">
    <source>
        <dbReference type="SAM" id="MobiDB-lite"/>
    </source>
</evidence>
<evidence type="ECO:0000313" key="3">
    <source>
        <dbReference type="EnsemblProtists" id="EKX32833"/>
    </source>
</evidence>
<dbReference type="PaxDb" id="55529-EKX32833"/>
<gene>
    <name evidence="2" type="ORF">GUITHDRAFT_156221</name>
</gene>
<accession>L1I9E6</accession>
<sequence length="102" mass="11334">MLELSLSRGGKWDAEPSEDESVDLITTLERPSFDLLDYINWCRFFGANEVPMVTTTVDRDLQASIGESDEQQGSKQGKKDPLQRSISCSSMISTQEATTANK</sequence>
<evidence type="ECO:0000313" key="2">
    <source>
        <dbReference type="EMBL" id="EKX32833.1"/>
    </source>
</evidence>
<dbReference type="EnsemblProtists" id="EKX32833">
    <property type="protein sequence ID" value="EKX32833"/>
    <property type="gene ID" value="GUITHDRAFT_156221"/>
</dbReference>
<dbReference type="AlphaFoldDB" id="L1I9E6"/>
<dbReference type="Proteomes" id="UP000011087">
    <property type="component" value="Unassembled WGS sequence"/>
</dbReference>